<comment type="similarity">
    <text evidence="1 7">Belongs to the sigma-70 factor family. ECF subfamily.</text>
</comment>
<sequence>MFSQVFSVLQVGYKKGGVFVEKHNDLFSISKEIKELAPSFDCIVQPYRDQLWQYCRKLTGSPWDAEDLLQDTMLKAFSSLSRIGQTMNAKSYLFRIATNIWIDHFRKKSPQLLDMESEKIPDRDLVPYSEVLESVEILVHQLPAKQAAAILLAEVYRFTIRETAEIIGSTEGGVQSLLSRARANLKKQKAAENPFQEAVLTDDKKQVIQQYMDYFVKGDFKSIGELLGNYATNEVVGQGMDIGKTQIRKNSMGDWGSSTAGLSAELAFLWGRYAVIYTRDAGCGPVLWDIATAEIEDGKLIRHKSYYFCRGFLEAAAAELSIKLDTEKDLFGQEWEKIKGETC</sequence>
<dbReference type="PANTHER" id="PTHR43133">
    <property type="entry name" value="RNA POLYMERASE ECF-TYPE SIGMA FACTO"/>
    <property type="match status" value="1"/>
</dbReference>
<dbReference type="InterPro" id="IPR014284">
    <property type="entry name" value="RNA_pol_sigma-70_dom"/>
</dbReference>
<dbReference type="NCBIfam" id="TIGR02937">
    <property type="entry name" value="sigma70-ECF"/>
    <property type="match status" value="1"/>
</dbReference>
<dbReference type="GO" id="GO:0006352">
    <property type="term" value="P:DNA-templated transcription initiation"/>
    <property type="evidence" value="ECO:0007669"/>
    <property type="project" value="InterPro"/>
</dbReference>
<dbReference type="InterPro" id="IPR013324">
    <property type="entry name" value="RNA_pol_sigma_r3/r4-like"/>
</dbReference>
<dbReference type="InterPro" id="IPR013249">
    <property type="entry name" value="RNA_pol_sigma70_r4_t2"/>
</dbReference>
<evidence type="ECO:0000256" key="6">
    <source>
        <dbReference type="ARBA" id="ARBA00023163"/>
    </source>
</evidence>
<dbReference type="GO" id="GO:0003677">
    <property type="term" value="F:DNA binding"/>
    <property type="evidence" value="ECO:0007669"/>
    <property type="project" value="UniProtKB-KW"/>
</dbReference>
<comment type="caution">
    <text evidence="10">The sequence shown here is derived from an EMBL/GenBank/DDBJ whole genome shotgun (WGS) entry which is preliminary data.</text>
</comment>
<dbReference type="Gene3D" id="1.10.10.10">
    <property type="entry name" value="Winged helix-like DNA-binding domain superfamily/Winged helix DNA-binding domain"/>
    <property type="match status" value="1"/>
</dbReference>
<evidence type="ECO:0000313" key="11">
    <source>
        <dbReference type="Proteomes" id="UP000322139"/>
    </source>
</evidence>
<feature type="domain" description="RNA polymerase sigma-70 region 2" evidence="8">
    <location>
        <begin position="44"/>
        <end position="109"/>
    </location>
</feature>
<dbReference type="PANTHER" id="PTHR43133:SF8">
    <property type="entry name" value="RNA POLYMERASE SIGMA FACTOR HI_1459-RELATED"/>
    <property type="match status" value="1"/>
</dbReference>
<evidence type="ECO:0000259" key="8">
    <source>
        <dbReference type="Pfam" id="PF04542"/>
    </source>
</evidence>
<keyword evidence="6 7" id="KW-0804">Transcription</keyword>
<evidence type="ECO:0000259" key="9">
    <source>
        <dbReference type="Pfam" id="PF08281"/>
    </source>
</evidence>
<reference evidence="10 11" key="1">
    <citation type="submission" date="2019-08" db="EMBL/GenBank/DDBJ databases">
        <title>Bacillus genomes from the desert of Cuatro Cienegas, Coahuila.</title>
        <authorList>
            <person name="Olmedo-Alvarez G."/>
        </authorList>
    </citation>
    <scope>NUCLEOTIDE SEQUENCE [LARGE SCALE GENOMIC DNA]</scope>
    <source>
        <strain evidence="10 11">CH446_14T</strain>
    </source>
</reference>
<gene>
    <name evidence="10" type="ORF">FZD51_00605</name>
</gene>
<dbReference type="CDD" id="cd06171">
    <property type="entry name" value="Sigma70_r4"/>
    <property type="match status" value="1"/>
</dbReference>
<dbReference type="GO" id="GO:0016987">
    <property type="term" value="F:sigma factor activity"/>
    <property type="evidence" value="ECO:0007669"/>
    <property type="project" value="UniProtKB-KW"/>
</dbReference>
<organism evidence="10 11">
    <name type="scientific">Bacillus infantis</name>
    <dbReference type="NCBI Taxonomy" id="324767"/>
    <lineage>
        <taxon>Bacteria</taxon>
        <taxon>Bacillati</taxon>
        <taxon>Bacillota</taxon>
        <taxon>Bacilli</taxon>
        <taxon>Bacillales</taxon>
        <taxon>Bacillaceae</taxon>
        <taxon>Bacillus</taxon>
    </lineage>
</organism>
<dbReference type="InterPro" id="IPR013325">
    <property type="entry name" value="RNA_pol_sigma_r2"/>
</dbReference>
<comment type="subunit">
    <text evidence="2">Interacts transiently with the RNA polymerase catalytic core formed by RpoA, RpoB, RpoC and RpoZ (2 alpha, 1 beta, 1 beta' and 1 omega subunit) to form the RNA polymerase holoenzyme that can initiate transcription.</text>
</comment>
<evidence type="ECO:0000256" key="3">
    <source>
        <dbReference type="ARBA" id="ARBA00023015"/>
    </source>
</evidence>
<dbReference type="GO" id="GO:0006950">
    <property type="term" value="P:response to stress"/>
    <property type="evidence" value="ECO:0007669"/>
    <property type="project" value="UniProtKB-ARBA"/>
</dbReference>
<dbReference type="InterPro" id="IPR032710">
    <property type="entry name" value="NTF2-like_dom_sf"/>
</dbReference>
<dbReference type="Gene3D" id="1.10.1740.10">
    <property type="match status" value="1"/>
</dbReference>
<keyword evidence="5 7" id="KW-0238">DNA-binding</keyword>
<keyword evidence="3 7" id="KW-0805">Transcription regulation</keyword>
<dbReference type="InterPro" id="IPR039425">
    <property type="entry name" value="RNA_pol_sigma-70-like"/>
</dbReference>
<accession>A0A5D4RQC0</accession>
<keyword evidence="4 7" id="KW-0731">Sigma factor</keyword>
<evidence type="ECO:0000256" key="4">
    <source>
        <dbReference type="ARBA" id="ARBA00023082"/>
    </source>
</evidence>
<dbReference type="AlphaFoldDB" id="A0A5D4RQC0"/>
<dbReference type="InterPro" id="IPR036388">
    <property type="entry name" value="WH-like_DNA-bd_sf"/>
</dbReference>
<evidence type="ECO:0000256" key="5">
    <source>
        <dbReference type="ARBA" id="ARBA00023125"/>
    </source>
</evidence>
<evidence type="ECO:0000256" key="1">
    <source>
        <dbReference type="ARBA" id="ARBA00010641"/>
    </source>
</evidence>
<dbReference type="EMBL" id="VTER01000001">
    <property type="protein sequence ID" value="TYS51988.1"/>
    <property type="molecule type" value="Genomic_DNA"/>
</dbReference>
<dbReference type="InterPro" id="IPR000838">
    <property type="entry name" value="RNA_pol_sigma70_ECF_CS"/>
</dbReference>
<feature type="domain" description="RNA polymerase sigma factor 70 region 4 type 2" evidence="9">
    <location>
        <begin position="138"/>
        <end position="185"/>
    </location>
</feature>
<evidence type="ECO:0000256" key="7">
    <source>
        <dbReference type="RuleBase" id="RU000716"/>
    </source>
</evidence>
<dbReference type="Pfam" id="PF04542">
    <property type="entry name" value="Sigma70_r2"/>
    <property type="match status" value="1"/>
</dbReference>
<dbReference type="SUPFAM" id="SSF54427">
    <property type="entry name" value="NTF2-like"/>
    <property type="match status" value="1"/>
</dbReference>
<dbReference type="SUPFAM" id="SSF88659">
    <property type="entry name" value="Sigma3 and sigma4 domains of RNA polymerase sigma factors"/>
    <property type="match status" value="1"/>
</dbReference>
<protein>
    <recommendedName>
        <fullName evidence="7">RNA polymerase sigma factor</fullName>
    </recommendedName>
</protein>
<dbReference type="PROSITE" id="PS01063">
    <property type="entry name" value="SIGMA70_ECF"/>
    <property type="match status" value="1"/>
</dbReference>
<evidence type="ECO:0000256" key="2">
    <source>
        <dbReference type="ARBA" id="ARBA00011344"/>
    </source>
</evidence>
<dbReference type="SUPFAM" id="SSF88946">
    <property type="entry name" value="Sigma2 domain of RNA polymerase sigma factors"/>
    <property type="match status" value="1"/>
</dbReference>
<proteinExistence type="inferred from homology"/>
<dbReference type="Proteomes" id="UP000322139">
    <property type="component" value="Unassembled WGS sequence"/>
</dbReference>
<dbReference type="InterPro" id="IPR007627">
    <property type="entry name" value="RNA_pol_sigma70_r2"/>
</dbReference>
<evidence type="ECO:0000313" key="10">
    <source>
        <dbReference type="EMBL" id="TYS51988.1"/>
    </source>
</evidence>
<dbReference type="Pfam" id="PF08281">
    <property type="entry name" value="Sigma70_r4_2"/>
    <property type="match status" value="1"/>
</dbReference>
<name>A0A5D4RQC0_9BACI</name>